<evidence type="ECO:0000256" key="2">
    <source>
        <dbReference type="ARBA" id="ARBA00022963"/>
    </source>
</evidence>
<dbReference type="SUPFAM" id="SSF52151">
    <property type="entry name" value="FabD/lysophospholipase-like"/>
    <property type="match status" value="1"/>
</dbReference>
<dbReference type="Gene3D" id="3.10.20.310">
    <property type="entry name" value="membrane protein fhac"/>
    <property type="match status" value="1"/>
</dbReference>
<dbReference type="RefSeq" id="WP_338441427.1">
    <property type="nucleotide sequence ID" value="NZ_BAABIP010000007.1"/>
</dbReference>
<dbReference type="EMBL" id="BAABIP010000007">
    <property type="protein sequence ID" value="GAA4760280.1"/>
    <property type="molecule type" value="Genomic_DNA"/>
</dbReference>
<feature type="active site" description="Proton acceptor" evidence="4">
    <location>
        <position position="206"/>
    </location>
</feature>
<keyword evidence="1 4" id="KW-0378">Hydrolase</keyword>
<feature type="domain" description="PNPLA" evidence="6">
    <location>
        <begin position="29"/>
        <end position="219"/>
    </location>
</feature>
<dbReference type="InterPro" id="IPR002641">
    <property type="entry name" value="PNPLA_dom"/>
</dbReference>
<dbReference type="Pfam" id="PF19143">
    <property type="entry name" value="Omp85_2"/>
    <property type="match status" value="1"/>
</dbReference>
<feature type="short sequence motif" description="DGA/G" evidence="4">
    <location>
        <begin position="206"/>
        <end position="208"/>
    </location>
</feature>
<dbReference type="PANTHER" id="PTHR14226:SF76">
    <property type="entry name" value="NTE FAMILY PROTEIN RSSA"/>
    <property type="match status" value="1"/>
</dbReference>
<evidence type="ECO:0000256" key="4">
    <source>
        <dbReference type="PROSITE-ProRule" id="PRU01161"/>
    </source>
</evidence>
<evidence type="ECO:0000259" key="6">
    <source>
        <dbReference type="PROSITE" id="PS51635"/>
    </source>
</evidence>
<feature type="chain" id="PRO_5045321950" evidence="5">
    <location>
        <begin position="20"/>
        <end position="732"/>
    </location>
</feature>
<dbReference type="InterPro" id="IPR016035">
    <property type="entry name" value="Acyl_Trfase/lysoPLipase"/>
</dbReference>
<evidence type="ECO:0000313" key="7">
    <source>
        <dbReference type="EMBL" id="GAA4760280.1"/>
    </source>
</evidence>
<dbReference type="InterPro" id="IPR043864">
    <property type="entry name" value="Omp85-like_dom"/>
</dbReference>
<comment type="caution">
    <text evidence="7">The sequence shown here is derived from an EMBL/GenBank/DDBJ whole genome shotgun (WGS) entry which is preliminary data.</text>
</comment>
<organism evidence="7 8">
    <name type="scientific">Flavobacterium hankyongi</name>
    <dbReference type="NCBI Taxonomy" id="1176532"/>
    <lineage>
        <taxon>Bacteria</taxon>
        <taxon>Pseudomonadati</taxon>
        <taxon>Bacteroidota</taxon>
        <taxon>Flavobacteriia</taxon>
        <taxon>Flavobacteriales</taxon>
        <taxon>Flavobacteriaceae</taxon>
        <taxon>Flavobacterium</taxon>
    </lineage>
</organism>
<protein>
    <submittedName>
        <fullName evidence="7">Patatin-like phospholipase family protein</fullName>
    </submittedName>
</protein>
<dbReference type="CDD" id="cd07205">
    <property type="entry name" value="Pat_PNPLA6_PNPLA7_NTE1_like"/>
    <property type="match status" value="1"/>
</dbReference>
<keyword evidence="2 4" id="KW-0442">Lipid degradation</keyword>
<keyword evidence="5" id="KW-0732">Signal</keyword>
<sequence length="732" mass="83031">MKKSLTLILFFFLTFSAFSQEQKKPKIGLVLSGGGAKGLAHIGVLKEIEKAGIKIDYIGGTSMGAIIGGLYAAGYTAHELDSIFRDVNTDALIQDDIPRKNKTFYEKYNDEVYVVTLPFQKMRVSVPKGLSKGLYNYNLLSRLTHKYRHENDFNKLKIPFVCIATNVETGKEVVFREGSLPLAITASGAFPSLFSPVEIYGSYYIDGGVTNNYPVEEVKKMGADIVIGVDVQDGLKNINQINGAAGVLVQISNFQMVERMKQKIAQTDVYIKPNIEGYSVISFEDGEAIIQKGVDAAQKVKDKLTALGTNYKTERENKAKIDSLYIKGIGVNGLKNYTRSYVLGKLRFRPNEKITYEELSSGMNNLNATQNFSSINYKLEKRNEEETLILNVRENPVRTYLKLALHYDDLFKSAALLNITKKNLLFKNDVASADVILGDNIRYNLDYYIDNGFHWSFGVKSSFDQFKRISRNDFKGGKLKSKLGLEEIDIDYHQLTNQAYVQTIFFQKFLIGAGLKHEFMEINSKTTENIIPRIDRSNYISAAGFMKFDSFTNKFFPTKGWYFMGDAQMYLYSSNYAADFQKFTLLKADMGVVQTFFKKVSVKLQTEGGFVVGENVNNIFDFNLGGYGFHRFGNFKPFYGYDYLALSGNSYVKGSASADYEFYRKNHLNFTANFSNIGNKIFDKQEWLVKPNYTGYAFGYGLETFIGPVEIKHSWSPETNKHFTWFSVGFWF</sequence>
<dbReference type="PROSITE" id="PS51635">
    <property type="entry name" value="PNPLA"/>
    <property type="match status" value="1"/>
</dbReference>
<keyword evidence="3 4" id="KW-0443">Lipid metabolism</keyword>
<dbReference type="Gene3D" id="3.40.1090.10">
    <property type="entry name" value="Cytosolic phospholipase A2 catalytic domain"/>
    <property type="match status" value="2"/>
</dbReference>
<dbReference type="PANTHER" id="PTHR14226">
    <property type="entry name" value="NEUROPATHY TARGET ESTERASE/SWISS CHEESE D.MELANOGASTER"/>
    <property type="match status" value="1"/>
</dbReference>
<dbReference type="InterPro" id="IPR050301">
    <property type="entry name" value="NTE"/>
</dbReference>
<feature type="signal peptide" evidence="5">
    <location>
        <begin position="1"/>
        <end position="19"/>
    </location>
</feature>
<dbReference type="Pfam" id="PF01734">
    <property type="entry name" value="Patatin"/>
    <property type="match status" value="1"/>
</dbReference>
<dbReference type="Gene3D" id="2.40.160.50">
    <property type="entry name" value="membrane protein fhac: a member of the omp85/tpsb transporter family"/>
    <property type="match status" value="1"/>
</dbReference>
<name>A0ABP8ZMZ4_9FLAO</name>
<feature type="short sequence motif" description="GXGXXG" evidence="4">
    <location>
        <begin position="33"/>
        <end position="38"/>
    </location>
</feature>
<evidence type="ECO:0000313" key="8">
    <source>
        <dbReference type="Proteomes" id="UP001500141"/>
    </source>
</evidence>
<keyword evidence="8" id="KW-1185">Reference proteome</keyword>
<feature type="short sequence motif" description="GXSXG" evidence="4">
    <location>
        <begin position="60"/>
        <end position="64"/>
    </location>
</feature>
<feature type="active site" description="Nucleophile" evidence="4">
    <location>
        <position position="62"/>
    </location>
</feature>
<proteinExistence type="predicted"/>
<evidence type="ECO:0000256" key="5">
    <source>
        <dbReference type="SAM" id="SignalP"/>
    </source>
</evidence>
<evidence type="ECO:0000256" key="3">
    <source>
        <dbReference type="ARBA" id="ARBA00023098"/>
    </source>
</evidence>
<gene>
    <name evidence="7" type="ORF">GCM10023230_06400</name>
</gene>
<reference evidence="8" key="1">
    <citation type="journal article" date="2019" name="Int. J. Syst. Evol. Microbiol.">
        <title>The Global Catalogue of Microorganisms (GCM) 10K type strain sequencing project: providing services to taxonomists for standard genome sequencing and annotation.</title>
        <authorList>
            <consortium name="The Broad Institute Genomics Platform"/>
            <consortium name="The Broad Institute Genome Sequencing Center for Infectious Disease"/>
            <person name="Wu L."/>
            <person name="Ma J."/>
        </authorList>
    </citation>
    <scope>NUCLEOTIDE SEQUENCE [LARGE SCALE GENOMIC DNA]</scope>
    <source>
        <strain evidence="8">JCM 18198</strain>
    </source>
</reference>
<evidence type="ECO:0000256" key="1">
    <source>
        <dbReference type="ARBA" id="ARBA00022801"/>
    </source>
</evidence>
<dbReference type="Proteomes" id="UP001500141">
    <property type="component" value="Unassembled WGS sequence"/>
</dbReference>
<accession>A0ABP8ZMZ4</accession>